<protein>
    <submittedName>
        <fullName evidence="3">SHOCT domain-containing protein</fullName>
    </submittedName>
</protein>
<organism evidence="3 4">
    <name type="scientific">Ferruginivarius sediminum</name>
    <dbReference type="NCBI Taxonomy" id="2661937"/>
    <lineage>
        <taxon>Bacteria</taxon>
        <taxon>Pseudomonadati</taxon>
        <taxon>Pseudomonadota</taxon>
        <taxon>Alphaproteobacteria</taxon>
        <taxon>Rhodospirillales</taxon>
        <taxon>Rhodospirillaceae</taxon>
        <taxon>Ferruginivarius</taxon>
    </lineage>
</organism>
<dbReference type="Proteomes" id="UP000253941">
    <property type="component" value="Unassembled WGS sequence"/>
</dbReference>
<evidence type="ECO:0000259" key="2">
    <source>
        <dbReference type="Pfam" id="PF09851"/>
    </source>
</evidence>
<keyword evidence="1" id="KW-0472">Membrane</keyword>
<reference evidence="3 4" key="1">
    <citation type="submission" date="2018-07" db="EMBL/GenBank/DDBJ databases">
        <title>Venubactetium sediminum gen. nov., sp. nov., isolated from a marine solar saltern.</title>
        <authorList>
            <person name="Wang S."/>
        </authorList>
    </citation>
    <scope>NUCLEOTIDE SEQUENCE [LARGE SCALE GENOMIC DNA]</scope>
    <source>
        <strain evidence="3 4">WD2A32</strain>
    </source>
</reference>
<name>A0A369T755_9PROT</name>
<feature type="domain" description="SHOCT" evidence="2">
    <location>
        <begin position="69"/>
        <end position="95"/>
    </location>
</feature>
<proteinExistence type="predicted"/>
<sequence>MPAAAQQPGYYGRGWNDHMMGWWFPFGGILMFLAVAAVIVVAVLVIRYLWNVGHNHGAGQSGSAASRREALDILDTRYARGEIDREEYLRRKQDLQGG</sequence>
<keyword evidence="1" id="KW-1133">Transmembrane helix</keyword>
<accession>A0A369T755</accession>
<evidence type="ECO:0000313" key="4">
    <source>
        <dbReference type="Proteomes" id="UP000253941"/>
    </source>
</evidence>
<dbReference type="InterPro" id="IPR018649">
    <property type="entry name" value="SHOCT"/>
</dbReference>
<dbReference type="AlphaFoldDB" id="A0A369T755"/>
<dbReference type="EMBL" id="QPMH01000015">
    <property type="protein sequence ID" value="RDD61169.1"/>
    <property type="molecule type" value="Genomic_DNA"/>
</dbReference>
<gene>
    <name evidence="3" type="ORF">DRB17_14695</name>
</gene>
<keyword evidence="4" id="KW-1185">Reference proteome</keyword>
<evidence type="ECO:0000256" key="1">
    <source>
        <dbReference type="SAM" id="Phobius"/>
    </source>
</evidence>
<feature type="transmembrane region" description="Helical" evidence="1">
    <location>
        <begin position="22"/>
        <end position="46"/>
    </location>
</feature>
<comment type="caution">
    <text evidence="3">The sequence shown here is derived from an EMBL/GenBank/DDBJ whole genome shotgun (WGS) entry which is preliminary data.</text>
</comment>
<dbReference type="Pfam" id="PF09851">
    <property type="entry name" value="SHOCT"/>
    <property type="match status" value="1"/>
</dbReference>
<evidence type="ECO:0000313" key="3">
    <source>
        <dbReference type="EMBL" id="RDD61169.1"/>
    </source>
</evidence>
<keyword evidence="1" id="KW-0812">Transmembrane</keyword>